<organism evidence="1 2">
    <name type="scientific">Elysia crispata</name>
    <name type="common">lettuce slug</name>
    <dbReference type="NCBI Taxonomy" id="231223"/>
    <lineage>
        <taxon>Eukaryota</taxon>
        <taxon>Metazoa</taxon>
        <taxon>Spiralia</taxon>
        <taxon>Lophotrochozoa</taxon>
        <taxon>Mollusca</taxon>
        <taxon>Gastropoda</taxon>
        <taxon>Heterobranchia</taxon>
        <taxon>Euthyneura</taxon>
        <taxon>Panpulmonata</taxon>
        <taxon>Sacoglossa</taxon>
        <taxon>Placobranchoidea</taxon>
        <taxon>Plakobranchidae</taxon>
        <taxon>Elysia</taxon>
    </lineage>
</organism>
<dbReference type="AlphaFoldDB" id="A0AAE1AAM2"/>
<protein>
    <submittedName>
        <fullName evidence="1">Uncharacterized protein</fullName>
    </submittedName>
</protein>
<accession>A0AAE1AAM2</accession>
<evidence type="ECO:0000313" key="2">
    <source>
        <dbReference type="Proteomes" id="UP001283361"/>
    </source>
</evidence>
<name>A0AAE1AAM2_9GAST</name>
<comment type="caution">
    <text evidence="1">The sequence shown here is derived from an EMBL/GenBank/DDBJ whole genome shotgun (WGS) entry which is preliminary data.</text>
</comment>
<reference evidence="1" key="1">
    <citation type="journal article" date="2023" name="G3 (Bethesda)">
        <title>A reference genome for the long-term kleptoplast-retaining sea slug Elysia crispata morphotype clarki.</title>
        <authorList>
            <person name="Eastman K.E."/>
            <person name="Pendleton A.L."/>
            <person name="Shaikh M.A."/>
            <person name="Suttiyut T."/>
            <person name="Ogas R."/>
            <person name="Tomko P."/>
            <person name="Gavelis G."/>
            <person name="Widhalm J.R."/>
            <person name="Wisecaver J.H."/>
        </authorList>
    </citation>
    <scope>NUCLEOTIDE SEQUENCE</scope>
    <source>
        <strain evidence="1">ECLA1</strain>
    </source>
</reference>
<evidence type="ECO:0000313" key="1">
    <source>
        <dbReference type="EMBL" id="KAK3784385.1"/>
    </source>
</evidence>
<dbReference type="Proteomes" id="UP001283361">
    <property type="component" value="Unassembled WGS sequence"/>
</dbReference>
<keyword evidence="2" id="KW-1185">Reference proteome</keyword>
<proteinExistence type="predicted"/>
<sequence>MLGVVPFQRLFVKSKSENDQIANQTKSLLGHAQSKTGNVSKEYATPAFKYSSSVDTMSSKSTFCEEAV</sequence>
<gene>
    <name evidence="1" type="ORF">RRG08_062121</name>
</gene>
<dbReference type="EMBL" id="JAWDGP010002267">
    <property type="protein sequence ID" value="KAK3784385.1"/>
    <property type="molecule type" value="Genomic_DNA"/>
</dbReference>